<dbReference type="EMBL" id="KB644412">
    <property type="protein sequence ID" value="EPS29848.1"/>
    <property type="molecule type" value="Genomic_DNA"/>
</dbReference>
<keyword evidence="2" id="KW-1133">Transmembrane helix</keyword>
<protein>
    <submittedName>
        <fullName evidence="3">Uncharacterized protein</fullName>
    </submittedName>
</protein>
<feature type="transmembrane region" description="Helical" evidence="2">
    <location>
        <begin position="17"/>
        <end position="39"/>
    </location>
</feature>
<dbReference type="PhylomeDB" id="S8AUN8"/>
<reference evidence="3 4" key="1">
    <citation type="journal article" date="2013" name="PLoS ONE">
        <title>Genomic and secretomic analyses reveal unique features of the lignocellulolytic enzyme system of Penicillium decumbens.</title>
        <authorList>
            <person name="Liu G."/>
            <person name="Zhang L."/>
            <person name="Wei X."/>
            <person name="Zou G."/>
            <person name="Qin Y."/>
            <person name="Ma L."/>
            <person name="Li J."/>
            <person name="Zheng H."/>
            <person name="Wang S."/>
            <person name="Wang C."/>
            <person name="Xun L."/>
            <person name="Zhao G.-P."/>
            <person name="Zhou Z."/>
            <person name="Qu Y."/>
        </authorList>
    </citation>
    <scope>NUCLEOTIDE SEQUENCE [LARGE SCALE GENOMIC DNA]</scope>
    <source>
        <strain evidence="4">114-2 / CGMCC 5302</strain>
    </source>
</reference>
<proteinExistence type="predicted"/>
<name>S8AUN8_PENO1</name>
<dbReference type="AlphaFoldDB" id="S8AUN8"/>
<feature type="compositionally biased region" description="Basic and acidic residues" evidence="1">
    <location>
        <begin position="91"/>
        <end position="101"/>
    </location>
</feature>
<evidence type="ECO:0000313" key="3">
    <source>
        <dbReference type="EMBL" id="EPS29848.1"/>
    </source>
</evidence>
<sequence>MAWYSILPPQLIHFESWVVHVFLLLGLFTIGPWAALIIFDAGLYLYRAILWELPIVGGRARGQQRPRAPTLQERPDGQRRAFGMFNSETPTEDRNLERDRQIPNNGASERRTDIAKGESSHTGDVYHDRDGLEEAVKRRTTTSD</sequence>
<keyword evidence="2" id="KW-0472">Membrane</keyword>
<feature type="compositionally biased region" description="Low complexity" evidence="1">
    <location>
        <begin position="59"/>
        <end position="69"/>
    </location>
</feature>
<accession>S8AUN8</accession>
<dbReference type="HOGENOM" id="CLU_116849_1_1_1"/>
<organism evidence="3 4">
    <name type="scientific">Penicillium oxalicum (strain 114-2 / CGMCC 5302)</name>
    <name type="common">Penicillium decumbens</name>
    <dbReference type="NCBI Taxonomy" id="933388"/>
    <lineage>
        <taxon>Eukaryota</taxon>
        <taxon>Fungi</taxon>
        <taxon>Dikarya</taxon>
        <taxon>Ascomycota</taxon>
        <taxon>Pezizomycotina</taxon>
        <taxon>Eurotiomycetes</taxon>
        <taxon>Eurotiomycetidae</taxon>
        <taxon>Eurotiales</taxon>
        <taxon>Aspergillaceae</taxon>
        <taxon>Penicillium</taxon>
    </lineage>
</organism>
<dbReference type="eggNOG" id="ENOG502SU96">
    <property type="taxonomic scope" value="Eukaryota"/>
</dbReference>
<keyword evidence="4" id="KW-1185">Reference proteome</keyword>
<keyword evidence="2" id="KW-0812">Transmembrane</keyword>
<gene>
    <name evidence="3" type="ORF">PDE_04798</name>
</gene>
<feature type="compositionally biased region" description="Basic and acidic residues" evidence="1">
    <location>
        <begin position="108"/>
        <end position="137"/>
    </location>
</feature>
<evidence type="ECO:0000256" key="2">
    <source>
        <dbReference type="SAM" id="Phobius"/>
    </source>
</evidence>
<dbReference type="OrthoDB" id="5309803at2759"/>
<evidence type="ECO:0000313" key="4">
    <source>
        <dbReference type="Proteomes" id="UP000019376"/>
    </source>
</evidence>
<dbReference type="Proteomes" id="UP000019376">
    <property type="component" value="Unassembled WGS sequence"/>
</dbReference>
<evidence type="ECO:0000256" key="1">
    <source>
        <dbReference type="SAM" id="MobiDB-lite"/>
    </source>
</evidence>
<feature type="region of interest" description="Disordered" evidence="1">
    <location>
        <begin position="59"/>
        <end position="144"/>
    </location>
</feature>